<dbReference type="GO" id="GO:0016987">
    <property type="term" value="F:sigma factor activity"/>
    <property type="evidence" value="ECO:0007669"/>
    <property type="project" value="UniProtKB-KW"/>
</dbReference>
<protein>
    <submittedName>
        <fullName evidence="8">RNA polymerase sigma factor</fullName>
    </submittedName>
</protein>
<dbReference type="PANTHER" id="PTHR43133">
    <property type="entry name" value="RNA POLYMERASE ECF-TYPE SIGMA FACTO"/>
    <property type="match status" value="1"/>
</dbReference>
<dbReference type="PANTHER" id="PTHR43133:SF62">
    <property type="entry name" value="RNA POLYMERASE SIGMA FACTOR SIGZ"/>
    <property type="match status" value="1"/>
</dbReference>
<dbReference type="InterPro" id="IPR039425">
    <property type="entry name" value="RNA_pol_sigma-70-like"/>
</dbReference>
<keyword evidence="3" id="KW-0731">Sigma factor</keyword>
<sequence>MATPLNDTPLITQLRQGDKQALFGLYDKYSGALYGVIIRICKREDMAKDVLQESFLKIWRKIDQYDASKGKFYTWAYRIAKNTALNAVRNPDPLIQTDDLSVYDDRRTEVPKDYTELNGMLKQLEPHHQRAIELVYFEGFTHREAHKEMKVPLGTFKSYVRQALLKLREQYPEELMLLLLYVELIGHG</sequence>
<keyword evidence="5" id="KW-0804">Transcription</keyword>
<dbReference type="RefSeq" id="WP_152575840.1">
    <property type="nucleotide sequence ID" value="NZ_VIKU02000007.1"/>
</dbReference>
<dbReference type="GO" id="GO:0006352">
    <property type="term" value="P:DNA-templated transcription initiation"/>
    <property type="evidence" value="ECO:0007669"/>
    <property type="project" value="InterPro"/>
</dbReference>
<dbReference type="Proteomes" id="UP000707206">
    <property type="component" value="Unassembled WGS sequence"/>
</dbReference>
<comment type="caution">
    <text evidence="8">The sequence shown here is derived from an EMBL/GenBank/DDBJ whole genome shotgun (WGS) entry which is preliminary data.</text>
</comment>
<reference evidence="8" key="2">
    <citation type="submission" date="2020-03" db="EMBL/GenBank/DDBJ databases">
        <title>Flavobacteriaceae bacterium strain TP-CH-4, a member of the family Flavobacteriaceae isolated from a deep-sea seamount.</title>
        <authorList>
            <person name="Zhang D.-C."/>
        </authorList>
    </citation>
    <scope>NUCLEOTIDE SEQUENCE</scope>
    <source>
        <strain evidence="8">TP-CH-4</strain>
    </source>
</reference>
<feature type="domain" description="RNA polymerase sigma-70 region 4" evidence="7">
    <location>
        <begin position="121"/>
        <end position="169"/>
    </location>
</feature>
<dbReference type="InterPro" id="IPR036388">
    <property type="entry name" value="WH-like_DNA-bd_sf"/>
</dbReference>
<feature type="domain" description="RNA polymerase sigma-70 region 2" evidence="6">
    <location>
        <begin position="25"/>
        <end position="90"/>
    </location>
</feature>
<dbReference type="InterPro" id="IPR014284">
    <property type="entry name" value="RNA_pol_sigma-70_dom"/>
</dbReference>
<evidence type="ECO:0000256" key="2">
    <source>
        <dbReference type="ARBA" id="ARBA00023015"/>
    </source>
</evidence>
<dbReference type="Pfam" id="PF04545">
    <property type="entry name" value="Sigma70_r4"/>
    <property type="match status" value="1"/>
</dbReference>
<dbReference type="CDD" id="cd06171">
    <property type="entry name" value="Sigma70_r4"/>
    <property type="match status" value="1"/>
</dbReference>
<evidence type="ECO:0000256" key="5">
    <source>
        <dbReference type="ARBA" id="ARBA00023163"/>
    </source>
</evidence>
<dbReference type="SUPFAM" id="SSF88659">
    <property type="entry name" value="Sigma3 and sigma4 domains of RNA polymerase sigma factors"/>
    <property type="match status" value="1"/>
</dbReference>
<dbReference type="InterPro" id="IPR013325">
    <property type="entry name" value="RNA_pol_sigma_r2"/>
</dbReference>
<dbReference type="GO" id="GO:0003677">
    <property type="term" value="F:DNA binding"/>
    <property type="evidence" value="ECO:0007669"/>
    <property type="project" value="UniProtKB-KW"/>
</dbReference>
<evidence type="ECO:0000256" key="3">
    <source>
        <dbReference type="ARBA" id="ARBA00023082"/>
    </source>
</evidence>
<evidence type="ECO:0000313" key="8">
    <source>
        <dbReference type="EMBL" id="NHF61342.1"/>
    </source>
</evidence>
<keyword evidence="2" id="KW-0805">Transcription regulation</keyword>
<comment type="similarity">
    <text evidence="1">Belongs to the sigma-70 factor family. ECF subfamily.</text>
</comment>
<proteinExistence type="inferred from homology"/>
<dbReference type="EMBL" id="VIKU02000007">
    <property type="protein sequence ID" value="NHF61342.1"/>
    <property type="molecule type" value="Genomic_DNA"/>
</dbReference>
<dbReference type="Pfam" id="PF04542">
    <property type="entry name" value="Sigma70_r2"/>
    <property type="match status" value="1"/>
</dbReference>
<dbReference type="SUPFAM" id="SSF88946">
    <property type="entry name" value="Sigma2 domain of RNA polymerase sigma factors"/>
    <property type="match status" value="1"/>
</dbReference>
<dbReference type="NCBIfam" id="TIGR02937">
    <property type="entry name" value="sigma70-ECF"/>
    <property type="match status" value="1"/>
</dbReference>
<accession>A0A967AWR5</accession>
<organism evidence="8 9">
    <name type="scientific">Pelagihabitans pacificus</name>
    <dbReference type="NCBI Taxonomy" id="2696054"/>
    <lineage>
        <taxon>Bacteria</taxon>
        <taxon>Pseudomonadati</taxon>
        <taxon>Bacteroidota</taxon>
        <taxon>Flavobacteriia</taxon>
        <taxon>Flavobacteriales</taxon>
        <taxon>Flavobacteriaceae</taxon>
        <taxon>Pelagihabitans</taxon>
    </lineage>
</organism>
<dbReference type="InterPro" id="IPR007630">
    <property type="entry name" value="RNA_pol_sigma70_r4"/>
</dbReference>
<dbReference type="AlphaFoldDB" id="A0A967AWR5"/>
<evidence type="ECO:0000259" key="7">
    <source>
        <dbReference type="Pfam" id="PF04545"/>
    </source>
</evidence>
<name>A0A967AWR5_9FLAO</name>
<keyword evidence="9" id="KW-1185">Reference proteome</keyword>
<dbReference type="Gene3D" id="1.10.10.10">
    <property type="entry name" value="Winged helix-like DNA-binding domain superfamily/Winged helix DNA-binding domain"/>
    <property type="match status" value="1"/>
</dbReference>
<dbReference type="Gene3D" id="1.10.1740.10">
    <property type="match status" value="1"/>
</dbReference>
<evidence type="ECO:0000256" key="1">
    <source>
        <dbReference type="ARBA" id="ARBA00010641"/>
    </source>
</evidence>
<gene>
    <name evidence="8" type="ORF">FK220_018455</name>
</gene>
<dbReference type="InterPro" id="IPR013324">
    <property type="entry name" value="RNA_pol_sigma_r3/r4-like"/>
</dbReference>
<evidence type="ECO:0000256" key="4">
    <source>
        <dbReference type="ARBA" id="ARBA00023125"/>
    </source>
</evidence>
<evidence type="ECO:0000313" key="9">
    <source>
        <dbReference type="Proteomes" id="UP000707206"/>
    </source>
</evidence>
<keyword evidence="4" id="KW-0238">DNA-binding</keyword>
<dbReference type="InterPro" id="IPR007627">
    <property type="entry name" value="RNA_pol_sigma70_r2"/>
</dbReference>
<evidence type="ECO:0000259" key="6">
    <source>
        <dbReference type="Pfam" id="PF04542"/>
    </source>
</evidence>
<reference evidence="8" key="1">
    <citation type="submission" date="2019-07" db="EMBL/GenBank/DDBJ databases">
        <authorList>
            <person name="De-Chao Zhang Q."/>
        </authorList>
    </citation>
    <scope>NUCLEOTIDE SEQUENCE</scope>
    <source>
        <strain evidence="8">TP-CH-4</strain>
    </source>
</reference>